<dbReference type="Proteomes" id="UP000284656">
    <property type="component" value="Unassembled WGS sequence"/>
</dbReference>
<gene>
    <name evidence="1" type="ORF">BK648_21695</name>
</gene>
<comment type="caution">
    <text evidence="1">The sequence shown here is derived from an EMBL/GenBank/DDBJ whole genome shotgun (WGS) entry which is preliminary data.</text>
</comment>
<evidence type="ECO:0000313" key="2">
    <source>
        <dbReference type="Proteomes" id="UP000284656"/>
    </source>
</evidence>
<name>A0A423EQ36_9PSED</name>
<organism evidence="1 2">
    <name type="scientific">Pseudomonas poae</name>
    <dbReference type="NCBI Taxonomy" id="200451"/>
    <lineage>
        <taxon>Bacteria</taxon>
        <taxon>Pseudomonadati</taxon>
        <taxon>Pseudomonadota</taxon>
        <taxon>Gammaproteobacteria</taxon>
        <taxon>Pseudomonadales</taxon>
        <taxon>Pseudomonadaceae</taxon>
        <taxon>Pseudomonas</taxon>
    </lineage>
</organism>
<dbReference type="AlphaFoldDB" id="A0A423EQ36"/>
<evidence type="ECO:0000313" key="1">
    <source>
        <dbReference type="EMBL" id="ROM33428.1"/>
    </source>
</evidence>
<protein>
    <submittedName>
        <fullName evidence="1">Uncharacterized protein</fullName>
    </submittedName>
</protein>
<proteinExistence type="predicted"/>
<dbReference type="EMBL" id="MOAY01000081">
    <property type="protein sequence ID" value="ROM33428.1"/>
    <property type="molecule type" value="Genomic_DNA"/>
</dbReference>
<reference evidence="1 2" key="1">
    <citation type="submission" date="2016-10" db="EMBL/GenBank/DDBJ databases">
        <title>Comparative genome analysis of multiple Pseudomonas spp. focuses on biocontrol and plant growth promoting traits.</title>
        <authorList>
            <person name="Tao X.-Y."/>
            <person name="Taylor C.G."/>
        </authorList>
    </citation>
    <scope>NUCLEOTIDE SEQUENCE [LARGE SCALE GENOMIC DNA]</scope>
    <source>
        <strain evidence="1 2">29G9</strain>
    </source>
</reference>
<dbReference type="RefSeq" id="WP_123717822.1">
    <property type="nucleotide sequence ID" value="NZ_MOAY01000081.1"/>
</dbReference>
<sequence>MPLIPTGTTGTCTATVQGDSDFSTFAAAAIRFFPNDALKTWTIIASAQDAPITQLMTLSIPNEGHVTNKQYPIGGSPGSGFSAFWVKSIFGTWHNYQGLSGTATVTVDEALETLVATFSFTAVSGSKTVQIARGTVDVQGFSDNLRTHDSGSVTAQVSGSVNVSYQSTQVSMTHETVPNFPPSVLGWSRHYEPRPGNAEYVLSMRFADNLTPGTYPITDTSQNTRFFFYDLNRRFVSFLGISGQVTVESLPPAGTVTGQLKGSFQFIGSTSDDGETITVSNGQFVIQK</sequence>
<accession>A0A423EQ36</accession>